<dbReference type="Proteomes" id="UP001371456">
    <property type="component" value="Unassembled WGS sequence"/>
</dbReference>
<organism evidence="1 2">
    <name type="scientific">Solanum bulbocastanum</name>
    <name type="common">Wild potato</name>
    <dbReference type="NCBI Taxonomy" id="147425"/>
    <lineage>
        <taxon>Eukaryota</taxon>
        <taxon>Viridiplantae</taxon>
        <taxon>Streptophyta</taxon>
        <taxon>Embryophyta</taxon>
        <taxon>Tracheophyta</taxon>
        <taxon>Spermatophyta</taxon>
        <taxon>Magnoliopsida</taxon>
        <taxon>eudicotyledons</taxon>
        <taxon>Gunneridae</taxon>
        <taxon>Pentapetalae</taxon>
        <taxon>asterids</taxon>
        <taxon>lamiids</taxon>
        <taxon>Solanales</taxon>
        <taxon>Solanaceae</taxon>
        <taxon>Solanoideae</taxon>
        <taxon>Solaneae</taxon>
        <taxon>Solanum</taxon>
    </lineage>
</organism>
<proteinExistence type="predicted"/>
<keyword evidence="2" id="KW-1185">Reference proteome</keyword>
<sequence>MLVLNKKLQLKKFCPYEAVGDVVLAFKKSFSGLWHCWSKVPEHV</sequence>
<evidence type="ECO:0000313" key="1">
    <source>
        <dbReference type="EMBL" id="KAK6793960.1"/>
    </source>
</evidence>
<dbReference type="AlphaFoldDB" id="A0AAN8YIL1"/>
<comment type="caution">
    <text evidence="1">The sequence shown here is derived from an EMBL/GenBank/DDBJ whole genome shotgun (WGS) entry which is preliminary data.</text>
</comment>
<dbReference type="EMBL" id="JBANQN010000003">
    <property type="protein sequence ID" value="KAK6793960.1"/>
    <property type="molecule type" value="Genomic_DNA"/>
</dbReference>
<accession>A0AAN8YIL1</accession>
<reference evidence="1 2" key="1">
    <citation type="submission" date="2024-02" db="EMBL/GenBank/DDBJ databases">
        <title>de novo genome assembly of Solanum bulbocastanum strain 11H21.</title>
        <authorList>
            <person name="Hosaka A.J."/>
        </authorList>
    </citation>
    <scope>NUCLEOTIDE SEQUENCE [LARGE SCALE GENOMIC DNA]</scope>
    <source>
        <tissue evidence="1">Young leaves</tissue>
    </source>
</reference>
<protein>
    <submittedName>
        <fullName evidence="1">Uncharacterized protein</fullName>
    </submittedName>
</protein>
<name>A0AAN8YIL1_SOLBU</name>
<evidence type="ECO:0000313" key="2">
    <source>
        <dbReference type="Proteomes" id="UP001371456"/>
    </source>
</evidence>
<gene>
    <name evidence="1" type="ORF">RDI58_007413</name>
</gene>